<sequence length="319" mass="34234">MLIQGPTCLWIDSNRNIHYKSYEKVEIGGETGIIVAGRFVPDDGPSSYFRVWNVEFTIAFEDIRSLLNPATLEVPADELAEATEGDGDLHVHVFGGDSTPLRATLAFPFWFFATIFQGDTCVHIDDSGNLRFKKMKSVKRPRRGNVVDDEFKSADGRGAAFNRWSTDIGLSLQGMEGMWNPATSEILRAKEAVETATDGGTTIGAGEDEKSGVVARVTTAVSSGRLADYAPFSMMDGSFNRQQMNTVYESRSEFEDKSTFIYIGGLVVAFFIGAMSPRLNGSTGGGGGSGGISAPVPMPSLTVDPATVQAGLDALVGVM</sequence>
<accession>A0A6B0GLY4</accession>
<dbReference type="OrthoDB" id="384518at2157"/>
<name>A0A6B0GLY4_9EURY</name>
<evidence type="ECO:0000313" key="1">
    <source>
        <dbReference type="EMBL" id="MWG33145.1"/>
    </source>
</evidence>
<keyword evidence="2" id="KW-1185">Reference proteome</keyword>
<dbReference type="EMBL" id="WSZK01000004">
    <property type="protein sequence ID" value="MWG33145.1"/>
    <property type="molecule type" value="Genomic_DNA"/>
</dbReference>
<gene>
    <name evidence="1" type="ORF">GQS65_01345</name>
</gene>
<dbReference type="Proteomes" id="UP000451471">
    <property type="component" value="Unassembled WGS sequence"/>
</dbReference>
<organism evidence="1 2">
    <name type="scientific">Halomarina oriensis</name>
    <dbReference type="NCBI Taxonomy" id="671145"/>
    <lineage>
        <taxon>Archaea</taxon>
        <taxon>Methanobacteriati</taxon>
        <taxon>Methanobacteriota</taxon>
        <taxon>Stenosarchaea group</taxon>
        <taxon>Halobacteria</taxon>
        <taxon>Halobacteriales</taxon>
        <taxon>Natronomonadaceae</taxon>
        <taxon>Halomarina</taxon>
    </lineage>
</organism>
<dbReference type="RefSeq" id="WP_158202879.1">
    <property type="nucleotide sequence ID" value="NZ_WSZK01000004.1"/>
</dbReference>
<reference evidence="1 2" key="1">
    <citation type="submission" date="2019-12" db="EMBL/GenBank/DDBJ databases">
        <title>Halocatena pleomorpha gen. nov. sp. nov., an extremely halophilic archaeon of family Halobacteriaceae isolated from saltpan soil.</title>
        <authorList>
            <person name="Pal Y."/>
            <person name="Verma A."/>
            <person name="Krishnamurthi S."/>
            <person name="Kumar P."/>
        </authorList>
    </citation>
    <scope>NUCLEOTIDE SEQUENCE [LARGE SCALE GENOMIC DNA]</scope>
    <source>
        <strain evidence="1 2">JCM 16495</strain>
    </source>
</reference>
<dbReference type="AlphaFoldDB" id="A0A6B0GLY4"/>
<proteinExistence type="predicted"/>
<evidence type="ECO:0000313" key="2">
    <source>
        <dbReference type="Proteomes" id="UP000451471"/>
    </source>
</evidence>
<protein>
    <submittedName>
        <fullName evidence="1">Uncharacterized protein</fullName>
    </submittedName>
</protein>
<comment type="caution">
    <text evidence="1">The sequence shown here is derived from an EMBL/GenBank/DDBJ whole genome shotgun (WGS) entry which is preliminary data.</text>
</comment>